<comment type="caution">
    <text evidence="1">The sequence shown here is derived from an EMBL/GenBank/DDBJ whole genome shotgun (WGS) entry which is preliminary data.</text>
</comment>
<accession>A0A3N0BPH9</accession>
<keyword evidence="2" id="KW-1185">Reference proteome</keyword>
<protein>
    <submittedName>
        <fullName evidence="1">Uncharacterized protein</fullName>
    </submittedName>
</protein>
<gene>
    <name evidence="1" type="ORF">D7004_17605</name>
</gene>
<dbReference type="RefSeq" id="WP_123207135.1">
    <property type="nucleotide sequence ID" value="NZ_RBEE01000043.1"/>
</dbReference>
<organism evidence="1 2">
    <name type="scientific">Pedobacter jejuensis</name>
    <dbReference type="NCBI Taxonomy" id="1268550"/>
    <lineage>
        <taxon>Bacteria</taxon>
        <taxon>Pseudomonadati</taxon>
        <taxon>Bacteroidota</taxon>
        <taxon>Sphingobacteriia</taxon>
        <taxon>Sphingobacteriales</taxon>
        <taxon>Sphingobacteriaceae</taxon>
        <taxon>Pedobacter</taxon>
    </lineage>
</organism>
<sequence length="115" mass="13014">MFKLFIIIILFLSAKLFAQRRQVPPPPIPMKNGSNLKPNYMPVSLANRLKKFPFKNAATIEIISFNLEADAETMDLVLATTDPILCISIKVSTLFHSKVSSTIRTFYFCELCICL</sequence>
<dbReference type="AlphaFoldDB" id="A0A3N0BPH9"/>
<name>A0A3N0BPH9_9SPHI</name>
<evidence type="ECO:0000313" key="2">
    <source>
        <dbReference type="Proteomes" id="UP000274046"/>
    </source>
</evidence>
<dbReference type="Proteomes" id="UP000274046">
    <property type="component" value="Unassembled WGS sequence"/>
</dbReference>
<proteinExistence type="predicted"/>
<dbReference type="EMBL" id="RBEE01000043">
    <property type="protein sequence ID" value="RNL50709.1"/>
    <property type="molecule type" value="Genomic_DNA"/>
</dbReference>
<reference evidence="1 2" key="1">
    <citation type="submission" date="2018-10" db="EMBL/GenBank/DDBJ databases">
        <title>Genome sequencing of Pedobacter jejuensis TNB23.</title>
        <authorList>
            <person name="Cho Y.-J."/>
            <person name="Cho A."/>
            <person name="Kim O.-S."/>
        </authorList>
    </citation>
    <scope>NUCLEOTIDE SEQUENCE [LARGE SCALE GENOMIC DNA]</scope>
    <source>
        <strain evidence="1 2">TNB23</strain>
    </source>
</reference>
<evidence type="ECO:0000313" key="1">
    <source>
        <dbReference type="EMBL" id="RNL50709.1"/>
    </source>
</evidence>